<gene>
    <name evidence="2" type="ORF">L2764_01615</name>
</gene>
<evidence type="ECO:0000313" key="3">
    <source>
        <dbReference type="Proteomes" id="UP001203423"/>
    </source>
</evidence>
<dbReference type="Proteomes" id="UP001203423">
    <property type="component" value="Unassembled WGS sequence"/>
</dbReference>
<protein>
    <recommendedName>
        <fullName evidence="4">DUF481 domain-containing protein</fullName>
    </recommendedName>
</protein>
<reference evidence="2 3" key="1">
    <citation type="submission" date="2022-01" db="EMBL/GenBank/DDBJ databases">
        <title>Whole genome-based taxonomy of the Shewanellaceae.</title>
        <authorList>
            <person name="Martin-Rodriguez A.J."/>
        </authorList>
    </citation>
    <scope>NUCLEOTIDE SEQUENCE [LARGE SCALE GENOMIC DNA]</scope>
    <source>
        <strain evidence="2 3">DSM 17177</strain>
    </source>
</reference>
<organism evidence="2 3">
    <name type="scientific">Shewanella surugensis</name>
    <dbReference type="NCBI Taxonomy" id="212020"/>
    <lineage>
        <taxon>Bacteria</taxon>
        <taxon>Pseudomonadati</taxon>
        <taxon>Pseudomonadota</taxon>
        <taxon>Gammaproteobacteria</taxon>
        <taxon>Alteromonadales</taxon>
        <taxon>Shewanellaceae</taxon>
        <taxon>Shewanella</taxon>
    </lineage>
</organism>
<comment type="caution">
    <text evidence="2">The sequence shown here is derived from an EMBL/GenBank/DDBJ whole genome shotgun (WGS) entry which is preliminary data.</text>
</comment>
<keyword evidence="1" id="KW-0472">Membrane</keyword>
<keyword evidence="1" id="KW-0812">Transmembrane</keyword>
<dbReference type="EMBL" id="JAKIKS010000003">
    <property type="protein sequence ID" value="MCL1123211.1"/>
    <property type="molecule type" value="Genomic_DNA"/>
</dbReference>
<proteinExistence type="predicted"/>
<keyword evidence="1" id="KW-1133">Transmembrane helix</keyword>
<evidence type="ECO:0000313" key="2">
    <source>
        <dbReference type="EMBL" id="MCL1123211.1"/>
    </source>
</evidence>
<sequence>MYRNNLYFSMVYMITLVCIIPSVFMAPALSNDDKLNRAIALPIMAGHDDIFRQKRSRVWYRKINYYVDLSQEVREIELSRDTHNTALKDSQLHAQYDATILSLTAGGNLLTNTSVHLDLAYEQLTMEGEVIDINQSDYRQSELFTLSRNKMQTELFVEYDLGGGYTLGGDVYYGESRYKDNGDNQLYRDREMGAGLMFSRQFYFDSADLTLEYIFSHRQVLPGDKAFETQSRNFHNLLNRYRYRWGFDFILDVFTRVSYYPEYDAYNFWDTSLLYSFGSELTYQLGKGMRVSLRAERTELGEGDYINTFFANFEYQFGLNKGKRRLRRRKTPQLLIR</sequence>
<name>A0ABT0L696_9GAMM</name>
<keyword evidence="3" id="KW-1185">Reference proteome</keyword>
<evidence type="ECO:0000256" key="1">
    <source>
        <dbReference type="SAM" id="Phobius"/>
    </source>
</evidence>
<feature type="transmembrane region" description="Helical" evidence="1">
    <location>
        <begin position="6"/>
        <end position="29"/>
    </location>
</feature>
<dbReference type="RefSeq" id="WP_248938499.1">
    <property type="nucleotide sequence ID" value="NZ_JAKIKS010000003.1"/>
</dbReference>
<evidence type="ECO:0008006" key="4">
    <source>
        <dbReference type="Google" id="ProtNLM"/>
    </source>
</evidence>
<accession>A0ABT0L696</accession>